<keyword evidence="1" id="KW-0472">Membrane</keyword>
<keyword evidence="1" id="KW-1133">Transmembrane helix</keyword>
<dbReference type="EMBL" id="CP032050">
    <property type="protein sequence ID" value="AYN68574.1"/>
    <property type="molecule type" value="Genomic_DNA"/>
</dbReference>
<dbReference type="Pfam" id="PF00892">
    <property type="entry name" value="EamA"/>
    <property type="match status" value="2"/>
</dbReference>
<accession>A0A3G2L8I5</accession>
<feature type="domain" description="EamA" evidence="2">
    <location>
        <begin position="145"/>
        <end position="280"/>
    </location>
</feature>
<organism evidence="3 4">
    <name type="scientific">Euzebyella marina</name>
    <dbReference type="NCBI Taxonomy" id="1761453"/>
    <lineage>
        <taxon>Bacteria</taxon>
        <taxon>Pseudomonadati</taxon>
        <taxon>Bacteroidota</taxon>
        <taxon>Flavobacteriia</taxon>
        <taxon>Flavobacteriales</taxon>
        <taxon>Flavobacteriaceae</taxon>
        <taxon>Euzebyella</taxon>
    </lineage>
</organism>
<evidence type="ECO:0000259" key="2">
    <source>
        <dbReference type="Pfam" id="PF00892"/>
    </source>
</evidence>
<feature type="transmembrane region" description="Helical" evidence="1">
    <location>
        <begin position="174"/>
        <end position="193"/>
    </location>
</feature>
<evidence type="ECO:0000313" key="3">
    <source>
        <dbReference type="EMBL" id="AYN68574.1"/>
    </source>
</evidence>
<dbReference type="InterPro" id="IPR000620">
    <property type="entry name" value="EamA_dom"/>
</dbReference>
<reference evidence="3 4" key="1">
    <citation type="submission" date="2018-08" db="EMBL/GenBank/DDBJ databases">
        <title>The reduced genetic potential of extracellular carbohydrate catabolism in Euzebyella marina RN62, a Flavobacteriia bacterium isolated from the hadal water.</title>
        <authorList>
            <person name="Xue C."/>
        </authorList>
    </citation>
    <scope>NUCLEOTIDE SEQUENCE [LARGE SCALE GENOMIC DNA]</scope>
    <source>
        <strain evidence="3 4">RN62</strain>
    </source>
</reference>
<feature type="transmembrane region" description="Helical" evidence="1">
    <location>
        <begin position="65"/>
        <end position="86"/>
    </location>
</feature>
<dbReference type="SUPFAM" id="SSF103481">
    <property type="entry name" value="Multidrug resistance efflux transporter EmrE"/>
    <property type="match status" value="2"/>
</dbReference>
<feature type="transmembrane region" description="Helical" evidence="1">
    <location>
        <begin position="267"/>
        <end position="285"/>
    </location>
</feature>
<protein>
    <submittedName>
        <fullName evidence="3">DMT family transporter</fullName>
    </submittedName>
</protein>
<feature type="transmembrane region" description="Helical" evidence="1">
    <location>
        <begin position="92"/>
        <end position="111"/>
    </location>
</feature>
<dbReference type="PANTHER" id="PTHR22911">
    <property type="entry name" value="ACYL-MALONYL CONDENSING ENZYME-RELATED"/>
    <property type="match status" value="1"/>
</dbReference>
<feature type="transmembrane region" description="Helical" evidence="1">
    <location>
        <begin position="35"/>
        <end position="53"/>
    </location>
</feature>
<keyword evidence="1" id="KW-0812">Transmembrane</keyword>
<sequence length="297" mass="33046">MQPKLKNYLHLHLIVFIWGFTAVLGKLISLDALPLVWYRMLMASVLILGFIGAKRYRLKVTKKMLISLIFTGIIIALHWVTFFGAIKASNVSVALATISTGAFFAALIEPLWYDRKIIGYEVVFGLIVILGLYLIFNVDTSYSQGIILALVSALLATIFSMMNGQLIQKERPSVISFYELTSGVILLTMYLGFKGKLTSELFQISVSDLFYLFILASICTAYAFIASVKLLKHISPYTVMLTVNLEPVYGIILAFAIFGESEKMDPMFYVGGSIIIATVIANGILKNRRRIGKPAIE</sequence>
<feature type="domain" description="EamA" evidence="2">
    <location>
        <begin position="11"/>
        <end position="136"/>
    </location>
</feature>
<dbReference type="PANTHER" id="PTHR22911:SF79">
    <property type="entry name" value="MOBA-LIKE NTP TRANSFERASE DOMAIN-CONTAINING PROTEIN"/>
    <property type="match status" value="1"/>
</dbReference>
<dbReference type="InterPro" id="IPR037185">
    <property type="entry name" value="EmrE-like"/>
</dbReference>
<evidence type="ECO:0000313" key="4">
    <source>
        <dbReference type="Proteomes" id="UP000276309"/>
    </source>
</evidence>
<feature type="transmembrane region" description="Helical" evidence="1">
    <location>
        <begin position="142"/>
        <end position="162"/>
    </location>
</feature>
<name>A0A3G2L8I5_9FLAO</name>
<dbReference type="KEGG" id="emar:D1013_14915"/>
<feature type="transmembrane region" description="Helical" evidence="1">
    <location>
        <begin position="118"/>
        <end position="136"/>
    </location>
</feature>
<dbReference type="AlphaFoldDB" id="A0A3G2L8I5"/>
<dbReference type="RefSeq" id="WP_121849587.1">
    <property type="nucleotide sequence ID" value="NZ_CP032050.1"/>
</dbReference>
<feature type="transmembrane region" description="Helical" evidence="1">
    <location>
        <begin position="209"/>
        <end position="231"/>
    </location>
</feature>
<proteinExistence type="predicted"/>
<feature type="transmembrane region" description="Helical" evidence="1">
    <location>
        <begin position="7"/>
        <end position="29"/>
    </location>
</feature>
<dbReference type="OrthoDB" id="9150437at2"/>
<feature type="transmembrane region" description="Helical" evidence="1">
    <location>
        <begin position="243"/>
        <end position="261"/>
    </location>
</feature>
<keyword evidence="4" id="KW-1185">Reference proteome</keyword>
<gene>
    <name evidence="3" type="ORF">D1013_14915</name>
</gene>
<dbReference type="GO" id="GO:0016020">
    <property type="term" value="C:membrane"/>
    <property type="evidence" value="ECO:0007669"/>
    <property type="project" value="InterPro"/>
</dbReference>
<evidence type="ECO:0000256" key="1">
    <source>
        <dbReference type="SAM" id="Phobius"/>
    </source>
</evidence>
<dbReference type="Proteomes" id="UP000276309">
    <property type="component" value="Chromosome"/>
</dbReference>